<dbReference type="PANTHER" id="PTHR48475:SF1">
    <property type="entry name" value="RNASE H TYPE-1 DOMAIN-CONTAINING PROTEIN"/>
    <property type="match status" value="1"/>
</dbReference>
<organism evidence="2">
    <name type="scientific">marine sediment metagenome</name>
    <dbReference type="NCBI Taxonomy" id="412755"/>
    <lineage>
        <taxon>unclassified sequences</taxon>
        <taxon>metagenomes</taxon>
        <taxon>ecological metagenomes</taxon>
    </lineage>
</organism>
<feature type="domain" description="RNase H type-1" evidence="1">
    <location>
        <begin position="49"/>
        <end position="124"/>
    </location>
</feature>
<dbReference type="AlphaFoldDB" id="A0A0F9PQR7"/>
<dbReference type="InterPro" id="IPR002156">
    <property type="entry name" value="RNaseH_domain"/>
</dbReference>
<comment type="caution">
    <text evidence="2">The sequence shown here is derived from an EMBL/GenBank/DDBJ whole genome shotgun (WGS) entry which is preliminary data.</text>
</comment>
<dbReference type="PANTHER" id="PTHR48475">
    <property type="entry name" value="RIBONUCLEASE H"/>
    <property type="match status" value="1"/>
</dbReference>
<name>A0A0F9PQR7_9ZZZZ</name>
<evidence type="ECO:0000259" key="1">
    <source>
        <dbReference type="Pfam" id="PF13456"/>
    </source>
</evidence>
<sequence>MVVKSHDFKLYTCILAIADGGWIGNLDLTYGSFKVYNIDGDEIEHRSFVLGTGTNNTAEYGALIKTLEWCVENKVDEIVILMDSQLVIKQVNREQKCEAKHLKKLLVKVKRLQKQVGKVRLRWVGNLFVKRKLGH</sequence>
<protein>
    <recommendedName>
        <fullName evidence="1">RNase H type-1 domain-containing protein</fullName>
    </recommendedName>
</protein>
<dbReference type="Pfam" id="PF13456">
    <property type="entry name" value="RVT_3"/>
    <property type="match status" value="1"/>
</dbReference>
<dbReference type="EMBL" id="LAZR01002680">
    <property type="protein sequence ID" value="KKN26962.1"/>
    <property type="molecule type" value="Genomic_DNA"/>
</dbReference>
<dbReference type="GO" id="GO:0003676">
    <property type="term" value="F:nucleic acid binding"/>
    <property type="evidence" value="ECO:0007669"/>
    <property type="project" value="InterPro"/>
</dbReference>
<reference evidence="2" key="1">
    <citation type="journal article" date="2015" name="Nature">
        <title>Complex archaea that bridge the gap between prokaryotes and eukaryotes.</title>
        <authorList>
            <person name="Spang A."/>
            <person name="Saw J.H."/>
            <person name="Jorgensen S.L."/>
            <person name="Zaremba-Niedzwiedzka K."/>
            <person name="Martijn J."/>
            <person name="Lind A.E."/>
            <person name="van Eijk R."/>
            <person name="Schleper C."/>
            <person name="Guy L."/>
            <person name="Ettema T.J."/>
        </authorList>
    </citation>
    <scope>NUCLEOTIDE SEQUENCE</scope>
</reference>
<accession>A0A0F9PQR7</accession>
<dbReference type="GO" id="GO:0004523">
    <property type="term" value="F:RNA-DNA hybrid ribonuclease activity"/>
    <property type="evidence" value="ECO:0007669"/>
    <property type="project" value="InterPro"/>
</dbReference>
<dbReference type="Gene3D" id="3.30.420.10">
    <property type="entry name" value="Ribonuclease H-like superfamily/Ribonuclease H"/>
    <property type="match status" value="1"/>
</dbReference>
<dbReference type="InterPro" id="IPR036397">
    <property type="entry name" value="RNaseH_sf"/>
</dbReference>
<gene>
    <name evidence="2" type="ORF">LCGC14_0869580</name>
</gene>
<evidence type="ECO:0000313" key="2">
    <source>
        <dbReference type="EMBL" id="KKN26962.1"/>
    </source>
</evidence>
<dbReference type="SUPFAM" id="SSF53098">
    <property type="entry name" value="Ribonuclease H-like"/>
    <property type="match status" value="1"/>
</dbReference>
<dbReference type="InterPro" id="IPR012337">
    <property type="entry name" value="RNaseH-like_sf"/>
</dbReference>
<proteinExistence type="predicted"/>